<name>A0A8J7IWZ1_9BACT</name>
<proteinExistence type="predicted"/>
<feature type="transmembrane region" description="Helical" evidence="1">
    <location>
        <begin position="35"/>
        <end position="53"/>
    </location>
</feature>
<sequence length="206" mass="23325">MIRQLLTLLFFTTFYAVMRYTGFGGVSPVHIPVHLLNKALSMSAAYCLFMASLELLRTRKEAFDFWRKACVNLAFVHVLLSLGILNKAYFPKFFSGEMMNLTGELTFLMGALGIYCFWRLLTFEMTPRVRRIMMASASAFVATHLFIMGYDGWLTVEKWNGGLPPITLLSFLLVVGSLAVFVRLTEKHERLCADDGRALASKVQIL</sequence>
<feature type="transmembrane region" description="Helical" evidence="1">
    <location>
        <begin position="162"/>
        <end position="182"/>
    </location>
</feature>
<feature type="transmembrane region" description="Helical" evidence="1">
    <location>
        <begin position="133"/>
        <end position="150"/>
    </location>
</feature>
<reference evidence="2" key="1">
    <citation type="submission" date="2020-12" db="EMBL/GenBank/DDBJ databases">
        <title>Geomonas sp. Red875, isolated from river sediment.</title>
        <authorList>
            <person name="Xu Z."/>
            <person name="Zhang Z."/>
            <person name="Masuda Y."/>
            <person name="Itoh H."/>
            <person name="Senoo K."/>
        </authorList>
    </citation>
    <scope>NUCLEOTIDE SEQUENCE</scope>
    <source>
        <strain evidence="2">Red875</strain>
    </source>
</reference>
<organism evidence="2 3">
    <name type="scientific">Geomesophilobacter sediminis</name>
    <dbReference type="NCBI Taxonomy" id="2798584"/>
    <lineage>
        <taxon>Bacteria</taxon>
        <taxon>Pseudomonadati</taxon>
        <taxon>Thermodesulfobacteriota</taxon>
        <taxon>Desulfuromonadia</taxon>
        <taxon>Geobacterales</taxon>
        <taxon>Geobacteraceae</taxon>
        <taxon>Geomesophilobacter</taxon>
    </lineage>
</organism>
<dbReference type="Proteomes" id="UP000636888">
    <property type="component" value="Unassembled WGS sequence"/>
</dbReference>
<feature type="transmembrane region" description="Helical" evidence="1">
    <location>
        <begin position="105"/>
        <end position="121"/>
    </location>
</feature>
<accession>A0A8J7IWZ1</accession>
<gene>
    <name evidence="2" type="ORF">JFN93_05905</name>
</gene>
<dbReference type="RefSeq" id="WP_199383071.1">
    <property type="nucleotide sequence ID" value="NZ_JAEMHM010000004.1"/>
</dbReference>
<keyword evidence="1" id="KW-0472">Membrane</keyword>
<keyword evidence="1" id="KW-0812">Transmembrane</keyword>
<evidence type="ECO:0000313" key="2">
    <source>
        <dbReference type="EMBL" id="MBJ6724232.1"/>
    </source>
</evidence>
<keyword evidence="1" id="KW-1133">Transmembrane helix</keyword>
<evidence type="ECO:0008006" key="4">
    <source>
        <dbReference type="Google" id="ProtNLM"/>
    </source>
</evidence>
<evidence type="ECO:0000313" key="3">
    <source>
        <dbReference type="Proteomes" id="UP000636888"/>
    </source>
</evidence>
<feature type="transmembrane region" description="Helical" evidence="1">
    <location>
        <begin position="65"/>
        <end position="85"/>
    </location>
</feature>
<keyword evidence="3" id="KW-1185">Reference proteome</keyword>
<dbReference type="EMBL" id="JAEMHM010000004">
    <property type="protein sequence ID" value="MBJ6724232.1"/>
    <property type="molecule type" value="Genomic_DNA"/>
</dbReference>
<dbReference type="AlphaFoldDB" id="A0A8J7IWZ1"/>
<comment type="caution">
    <text evidence="2">The sequence shown here is derived from an EMBL/GenBank/DDBJ whole genome shotgun (WGS) entry which is preliminary data.</text>
</comment>
<protein>
    <recommendedName>
        <fullName evidence="4">Ferric oxidoreductase domain-containing protein</fullName>
    </recommendedName>
</protein>
<evidence type="ECO:0000256" key="1">
    <source>
        <dbReference type="SAM" id="Phobius"/>
    </source>
</evidence>